<dbReference type="PROSITE" id="PS51257">
    <property type="entry name" value="PROKAR_LIPOPROTEIN"/>
    <property type="match status" value="1"/>
</dbReference>
<dbReference type="AlphaFoldDB" id="A0A9X8HF60"/>
<protein>
    <submittedName>
        <fullName evidence="3">Uncharacterized protein</fullName>
    </submittedName>
</protein>
<proteinExistence type="predicted"/>
<evidence type="ECO:0000256" key="1">
    <source>
        <dbReference type="SAM" id="MobiDB-lite"/>
    </source>
</evidence>
<evidence type="ECO:0000313" key="3">
    <source>
        <dbReference type="EMBL" id="RLO12414.1"/>
    </source>
</evidence>
<organism evidence="3 4">
    <name type="scientific">Aphanomyces astaci</name>
    <name type="common">Crayfish plague agent</name>
    <dbReference type="NCBI Taxonomy" id="112090"/>
    <lineage>
        <taxon>Eukaryota</taxon>
        <taxon>Sar</taxon>
        <taxon>Stramenopiles</taxon>
        <taxon>Oomycota</taxon>
        <taxon>Saprolegniomycetes</taxon>
        <taxon>Saprolegniales</taxon>
        <taxon>Verrucalvaceae</taxon>
        <taxon>Aphanomyces</taxon>
    </lineage>
</organism>
<evidence type="ECO:0000256" key="2">
    <source>
        <dbReference type="SAM" id="SignalP"/>
    </source>
</evidence>
<sequence>MRAVHTILAAALLAACAPSSASVAVIEELFPCDAQDCHPNGSNPISTVESCLKACNGGSANECKEQCMCTSSGTTPGSQCAGICRKNKSEDECGKPVRQKCAGADLVCDKSTQTPGPTTANPATTAAPTTNSPTTVVVTTPVPTTAEVTTVVPETTAVPSTTLPVTTAIPTTTAVPSTTLPVTTAIPVTTATPITTATPTTTTTPAPNTTTTPTPNTTTTATPTTTTTPVNTTIPVTTHVPTSSPAPTSTSAAPVTTTPPPTSSTAPSSSVTPTVRPSSAPVTPSPSPPPTCTQTPPTDPCTPVSVVGDATYCVVGAVCGGTGRSCPKKGAVTTIDCYSHLASYVQATNSCVAGFTSVCQPLHRASATVYACMFDPTIVDSVPPSSPTPSPGLNLNANPLPPCTDVSVVGDATYCIPGDICGGNGTNCPKKGDVATKGCLQKLPSYKDADQCVAPSDAVCRNIHGSVLGCVFP</sequence>
<dbReference type="Proteomes" id="UP000275652">
    <property type="component" value="Unassembled WGS sequence"/>
</dbReference>
<comment type="caution">
    <text evidence="3">The sequence shown here is derived from an EMBL/GenBank/DDBJ whole genome shotgun (WGS) entry which is preliminary data.</text>
</comment>
<feature type="compositionally biased region" description="Low complexity" evidence="1">
    <location>
        <begin position="193"/>
        <end position="256"/>
    </location>
</feature>
<dbReference type="EMBL" id="QUTI01013695">
    <property type="protein sequence ID" value="RLO12414.1"/>
    <property type="molecule type" value="Genomic_DNA"/>
</dbReference>
<feature type="compositionally biased region" description="Low complexity" evidence="1">
    <location>
        <begin position="263"/>
        <end position="282"/>
    </location>
</feature>
<feature type="compositionally biased region" description="Low complexity" evidence="1">
    <location>
        <begin position="117"/>
        <end position="136"/>
    </location>
</feature>
<name>A0A9X8HF60_APHAT</name>
<keyword evidence="2" id="KW-0732">Signal</keyword>
<feature type="region of interest" description="Disordered" evidence="1">
    <location>
        <begin position="112"/>
        <end position="136"/>
    </location>
</feature>
<reference evidence="3 4" key="1">
    <citation type="journal article" date="2018" name="J. Invertebr. Pathol.">
        <title>New genotyping method for the causative agent of crayfish plague (Aphanomyces astaci) based on whole genome data.</title>
        <authorList>
            <person name="Minardi D."/>
            <person name="Studholme D.J."/>
            <person name="van der Giezen M."/>
            <person name="Pretto T."/>
            <person name="Oidtmann B."/>
        </authorList>
    </citation>
    <scope>NUCLEOTIDE SEQUENCE [LARGE SCALE GENOMIC DNA]</scope>
    <source>
        <strain evidence="3 4">KB13</strain>
    </source>
</reference>
<feature type="signal peptide" evidence="2">
    <location>
        <begin position="1"/>
        <end position="22"/>
    </location>
</feature>
<feature type="chain" id="PRO_5040814281" evidence="2">
    <location>
        <begin position="23"/>
        <end position="473"/>
    </location>
</feature>
<gene>
    <name evidence="3" type="ORF">DYB28_012256</name>
</gene>
<feature type="region of interest" description="Disordered" evidence="1">
    <location>
        <begin position="193"/>
        <end position="298"/>
    </location>
</feature>
<accession>A0A9X8HF60</accession>
<evidence type="ECO:0000313" key="4">
    <source>
        <dbReference type="Proteomes" id="UP000275652"/>
    </source>
</evidence>